<keyword evidence="3" id="KW-1185">Reference proteome</keyword>
<dbReference type="InterPro" id="IPR038733">
    <property type="entry name" value="Predicted_DNA_bind_prot_RHH"/>
</dbReference>
<keyword evidence="2" id="KW-0614">Plasmid</keyword>
<dbReference type="KEGG" id="eac:EAL2_808p06540"/>
<protein>
    <recommendedName>
        <fullName evidence="1">Predicted DNA-binding protein ribbon-helix-helix domain-containing protein</fullName>
    </recommendedName>
</protein>
<dbReference type="HOGENOM" id="CLU_205076_1_0_9"/>
<evidence type="ECO:0000313" key="3">
    <source>
        <dbReference type="Proteomes" id="UP000019591"/>
    </source>
</evidence>
<name>W8TPY7_PEPAC</name>
<evidence type="ECO:0000259" key="1">
    <source>
        <dbReference type="Pfam" id="PF12651"/>
    </source>
</evidence>
<geneLocation type="plasmid" evidence="2 3">
    <name>EAL2_808p</name>
</geneLocation>
<dbReference type="Pfam" id="PF12651">
    <property type="entry name" value="RHH_3"/>
    <property type="match status" value="1"/>
</dbReference>
<organism evidence="2 3">
    <name type="scientific">Peptoclostridium acidaminophilum DSM 3953</name>
    <dbReference type="NCBI Taxonomy" id="1286171"/>
    <lineage>
        <taxon>Bacteria</taxon>
        <taxon>Bacillati</taxon>
        <taxon>Bacillota</taxon>
        <taxon>Clostridia</taxon>
        <taxon>Peptostreptococcales</taxon>
        <taxon>Peptoclostridiaceae</taxon>
        <taxon>Peptoclostridium</taxon>
    </lineage>
</organism>
<reference evidence="2 3" key="1">
    <citation type="journal article" date="2014" name="Genome Announc.">
        <title>Complete Genome Sequence of Amino Acid-Utilizing Eubacterium acidaminophilum al-2 (DSM 3953).</title>
        <authorList>
            <person name="Poehlein A."/>
            <person name="Andreesen J.R."/>
            <person name="Daniel R."/>
        </authorList>
    </citation>
    <scope>NUCLEOTIDE SEQUENCE [LARGE SCALE GENOMIC DNA]</scope>
    <source>
        <strain evidence="2 3">DSM 3953</strain>
        <plasmid evidence="3">Plasmid EAL2_808p</plasmid>
    </source>
</reference>
<dbReference type="EMBL" id="CP007453">
    <property type="protein sequence ID" value="AHM58157.1"/>
    <property type="molecule type" value="Genomic_DNA"/>
</dbReference>
<dbReference type="eggNOG" id="ENOG5033NX5">
    <property type="taxonomic scope" value="Bacteria"/>
</dbReference>
<dbReference type="Proteomes" id="UP000019591">
    <property type="component" value="Plasmid EAL2_808p"/>
</dbReference>
<evidence type="ECO:0000313" key="2">
    <source>
        <dbReference type="EMBL" id="AHM58157.1"/>
    </source>
</evidence>
<dbReference type="AlphaFoldDB" id="W8TPY7"/>
<sequence>MVVCYNLNEVIKMANKDLKTRTPISNAVDTKLLAELKTYSKETGIPLSKLLDKAIQLLLESVKK</sequence>
<accession>W8TPY7</accession>
<gene>
    <name evidence="2" type="ORF">EAL2_808p06540</name>
</gene>
<dbReference type="PATRIC" id="fig|1286171.3.peg.2837"/>
<feature type="domain" description="Predicted DNA-binding protein ribbon-helix-helix" evidence="1">
    <location>
        <begin position="21"/>
        <end position="61"/>
    </location>
</feature>
<proteinExistence type="predicted"/>